<dbReference type="EMBL" id="JWIN03000016">
    <property type="protein sequence ID" value="KAB1265254.1"/>
    <property type="molecule type" value="Genomic_DNA"/>
</dbReference>
<feature type="compositionally biased region" description="Basic and acidic residues" evidence="1">
    <location>
        <begin position="1"/>
        <end position="13"/>
    </location>
</feature>
<comment type="caution">
    <text evidence="2">The sequence shown here is derived from an EMBL/GenBank/DDBJ whole genome shotgun (WGS) entry which is preliminary data.</text>
</comment>
<reference evidence="2 3" key="1">
    <citation type="journal article" date="2019" name="Mol. Ecol. Resour.">
        <title>Improving Illumina assemblies with Hi-C and long reads: an example with the North African dromedary.</title>
        <authorList>
            <person name="Elbers J.P."/>
            <person name="Rogers M.F."/>
            <person name="Perelman P.L."/>
            <person name="Proskuryakova A.A."/>
            <person name="Serdyukova N.A."/>
            <person name="Johnson W.E."/>
            <person name="Horin P."/>
            <person name="Corander J."/>
            <person name="Murphy D."/>
            <person name="Burger P.A."/>
        </authorList>
    </citation>
    <scope>NUCLEOTIDE SEQUENCE [LARGE SCALE GENOMIC DNA]</scope>
    <source>
        <strain evidence="2">Drom800</strain>
        <tissue evidence="2">Blood</tissue>
    </source>
</reference>
<feature type="region of interest" description="Disordered" evidence="1">
    <location>
        <begin position="1"/>
        <end position="59"/>
    </location>
</feature>
<accession>A0A5N4D262</accession>
<dbReference type="AlphaFoldDB" id="A0A5N4D262"/>
<organism evidence="2 3">
    <name type="scientific">Camelus dromedarius</name>
    <name type="common">Dromedary</name>
    <name type="synonym">Arabian camel</name>
    <dbReference type="NCBI Taxonomy" id="9838"/>
    <lineage>
        <taxon>Eukaryota</taxon>
        <taxon>Metazoa</taxon>
        <taxon>Chordata</taxon>
        <taxon>Craniata</taxon>
        <taxon>Vertebrata</taxon>
        <taxon>Euteleostomi</taxon>
        <taxon>Mammalia</taxon>
        <taxon>Eutheria</taxon>
        <taxon>Laurasiatheria</taxon>
        <taxon>Artiodactyla</taxon>
        <taxon>Tylopoda</taxon>
        <taxon>Camelidae</taxon>
        <taxon>Camelus</taxon>
    </lineage>
</organism>
<evidence type="ECO:0000256" key="1">
    <source>
        <dbReference type="SAM" id="MobiDB-lite"/>
    </source>
</evidence>
<proteinExistence type="predicted"/>
<name>A0A5N4D262_CAMDR</name>
<evidence type="ECO:0000313" key="3">
    <source>
        <dbReference type="Proteomes" id="UP000299084"/>
    </source>
</evidence>
<feature type="compositionally biased region" description="Basic and acidic residues" evidence="1">
    <location>
        <begin position="34"/>
        <end position="43"/>
    </location>
</feature>
<sequence>MSEKRFPDCETPKGSRLAGSSQTQWVARQWGDALRQRQSRDRGPASFHPSSRPGPDTACICATRDTEGEVTPQLPGSCVLPQGDGQWAEKGLAVGSGPPHGWARLCRGPACVLADPALGCSGLWGTEKWPLQ</sequence>
<evidence type="ECO:0000313" key="2">
    <source>
        <dbReference type="EMBL" id="KAB1265254.1"/>
    </source>
</evidence>
<dbReference type="Proteomes" id="UP000299084">
    <property type="component" value="Unassembled WGS sequence"/>
</dbReference>
<protein>
    <submittedName>
        <fullName evidence="2">Uncharacterized protein</fullName>
    </submittedName>
</protein>
<gene>
    <name evidence="2" type="ORF">Cadr_000018468</name>
</gene>
<keyword evidence="3" id="KW-1185">Reference proteome</keyword>